<reference evidence="3" key="1">
    <citation type="submission" date="2020-02" db="EMBL/GenBank/DDBJ databases">
        <title>Flavobacterium sp. genome.</title>
        <authorList>
            <person name="Jung H.S."/>
            <person name="Baek J.H."/>
            <person name="Jeon C.O."/>
        </authorList>
    </citation>
    <scope>NUCLEOTIDE SEQUENCE</scope>
    <source>
        <strain evidence="3">SE-s28</strain>
    </source>
</reference>
<dbReference type="AlphaFoldDB" id="A0A972FM52"/>
<dbReference type="InterPro" id="IPR025665">
    <property type="entry name" value="Beta-barrel_OMP_2"/>
</dbReference>
<gene>
    <name evidence="3" type="ORF">G6047_11200</name>
</gene>
<evidence type="ECO:0000313" key="3">
    <source>
        <dbReference type="EMBL" id="NMH28599.1"/>
    </source>
</evidence>
<protein>
    <submittedName>
        <fullName evidence="3">PorT family protein</fullName>
    </submittedName>
</protein>
<keyword evidence="4" id="KW-1185">Reference proteome</keyword>
<dbReference type="RefSeq" id="WP_169527706.1">
    <property type="nucleotide sequence ID" value="NZ_JAAMPU010000106.1"/>
</dbReference>
<organism evidence="3 4">
    <name type="scientific">Flavobacterium silvaticum</name>
    <dbReference type="NCBI Taxonomy" id="1852020"/>
    <lineage>
        <taxon>Bacteria</taxon>
        <taxon>Pseudomonadati</taxon>
        <taxon>Bacteroidota</taxon>
        <taxon>Flavobacteriia</taxon>
        <taxon>Flavobacteriales</taxon>
        <taxon>Flavobacteriaceae</taxon>
        <taxon>Flavobacterium</taxon>
    </lineage>
</organism>
<evidence type="ECO:0000259" key="2">
    <source>
        <dbReference type="Pfam" id="PF13568"/>
    </source>
</evidence>
<feature type="domain" description="Outer membrane protein beta-barrel" evidence="2">
    <location>
        <begin position="40"/>
        <end position="215"/>
    </location>
</feature>
<name>A0A972FM52_9FLAO</name>
<accession>A0A972FM52</accession>
<sequence length="238" mass="27471">MHLFARIILLFISASVFSQIDSTKIASEKFVPDFTAVDSLYREDQFYFSFTYNILTSIPKKLNQNKFSLGLSGGFLRDFPLNKQRNFALAIGLGYTLQNYNYNLKVSESNSVITYSYVDEDSFYDKNKLSVNYVDIPLEIRWRTSVPESHKFWRVYTGFKFSYLFYSRSKFTGDGGKNLVVNNPDLSKLRMSAYVSAGYNTWNFYACYGFTPIFDNGSIEGQKIKMGNLSLGLMFYIL</sequence>
<comment type="caution">
    <text evidence="3">The sequence shown here is derived from an EMBL/GenBank/DDBJ whole genome shotgun (WGS) entry which is preliminary data.</text>
</comment>
<evidence type="ECO:0000313" key="4">
    <source>
        <dbReference type="Proteomes" id="UP000712080"/>
    </source>
</evidence>
<dbReference type="Pfam" id="PF13568">
    <property type="entry name" value="OMP_b-brl_2"/>
    <property type="match status" value="1"/>
</dbReference>
<dbReference type="EMBL" id="JAAMPU010000106">
    <property type="protein sequence ID" value="NMH28599.1"/>
    <property type="molecule type" value="Genomic_DNA"/>
</dbReference>
<dbReference type="Proteomes" id="UP000712080">
    <property type="component" value="Unassembled WGS sequence"/>
</dbReference>
<feature type="signal peptide" evidence="1">
    <location>
        <begin position="1"/>
        <end position="18"/>
    </location>
</feature>
<keyword evidence="1" id="KW-0732">Signal</keyword>
<feature type="chain" id="PRO_5037608770" evidence="1">
    <location>
        <begin position="19"/>
        <end position="238"/>
    </location>
</feature>
<proteinExistence type="predicted"/>
<evidence type="ECO:0000256" key="1">
    <source>
        <dbReference type="SAM" id="SignalP"/>
    </source>
</evidence>